<gene>
    <name evidence="2" type="ORF">DMX07_07090</name>
</gene>
<dbReference type="InterPro" id="IPR036365">
    <property type="entry name" value="PGBD-like_sf"/>
</dbReference>
<feature type="domain" description="Glycoside hydrolase family 19 catalytic" evidence="1">
    <location>
        <begin position="142"/>
        <end position="220"/>
    </location>
</feature>
<dbReference type="InterPro" id="IPR036366">
    <property type="entry name" value="PGBDSf"/>
</dbReference>
<dbReference type="EMBL" id="QJRO01000003">
    <property type="protein sequence ID" value="PYB84294.1"/>
    <property type="molecule type" value="Genomic_DNA"/>
</dbReference>
<evidence type="ECO:0000313" key="2">
    <source>
        <dbReference type="EMBL" id="PYB84294.1"/>
    </source>
</evidence>
<dbReference type="Proteomes" id="UP000247620">
    <property type="component" value="Unassembled WGS sequence"/>
</dbReference>
<dbReference type="InterPro" id="IPR000726">
    <property type="entry name" value="Glyco_hydro_19_cat"/>
</dbReference>
<dbReference type="GO" id="GO:0006032">
    <property type="term" value="P:chitin catabolic process"/>
    <property type="evidence" value="ECO:0007669"/>
    <property type="project" value="InterPro"/>
</dbReference>
<evidence type="ECO:0000313" key="3">
    <source>
        <dbReference type="Proteomes" id="UP000247620"/>
    </source>
</evidence>
<dbReference type="AlphaFoldDB" id="A0A2V4IC66"/>
<dbReference type="SUPFAM" id="SSF53955">
    <property type="entry name" value="Lysozyme-like"/>
    <property type="match status" value="1"/>
</dbReference>
<reference evidence="2 3" key="1">
    <citation type="submission" date="2018-06" db="EMBL/GenBank/DDBJ databases">
        <title>Pseudomonas diversity within urban Lake Michigan freshwaters.</title>
        <authorList>
            <person name="Batrich M."/>
            <person name="Hatzopoulos T."/>
            <person name="Putonti C."/>
        </authorList>
    </citation>
    <scope>NUCLEOTIDE SEQUENCE [LARGE SCALE GENOMIC DNA]</scope>
    <source>
        <strain evidence="2 3">LBp-160603</strain>
    </source>
</reference>
<comment type="caution">
    <text evidence="2">The sequence shown here is derived from an EMBL/GenBank/DDBJ whole genome shotgun (WGS) entry which is preliminary data.</text>
</comment>
<dbReference type="Pfam" id="PF00182">
    <property type="entry name" value="Glyco_hydro_19"/>
    <property type="match status" value="1"/>
</dbReference>
<sequence length="260" mass="28057">MCITNTVGTGGSNAPADVRSLQLLLNLNSGQRGFSCALGTDGLWGAGTRSALESFQQIIGSPAGKPVVPGDTTLAALRVGLPGGLGVAKLWLALINASSARITAFHQPLLEVLTRYRIDTPLRIAHFLAQIAHESGCLRYTEELASGSAYEGRKDLGNLQPGDGPRFKGRGLIQLTGRANYRQYGQYCTRDFENKDDPALVSSDPALAVDVAGWFWANRKLNDWADKDDLREVTRRVNGGFNGLDDRAAYLARAKWLLLG</sequence>
<dbReference type="Gene3D" id="1.10.530.10">
    <property type="match status" value="1"/>
</dbReference>
<dbReference type="PANTHER" id="PTHR34408">
    <property type="entry name" value="FAMILY PROTEIN, PUTATIVE-RELATED"/>
    <property type="match status" value="1"/>
</dbReference>
<dbReference type="Gene3D" id="1.10.101.10">
    <property type="entry name" value="PGBD-like superfamily/PGBD"/>
    <property type="match status" value="1"/>
</dbReference>
<dbReference type="GO" id="GO:0016998">
    <property type="term" value="P:cell wall macromolecule catabolic process"/>
    <property type="evidence" value="ECO:0007669"/>
    <property type="project" value="InterPro"/>
</dbReference>
<proteinExistence type="predicted"/>
<dbReference type="InterPro" id="IPR052354">
    <property type="entry name" value="Cell_Wall_Dynamics_Protein"/>
</dbReference>
<evidence type="ECO:0000259" key="1">
    <source>
        <dbReference type="Pfam" id="PF00182"/>
    </source>
</evidence>
<name>A0A2V4IC66_9PSED</name>
<accession>A0A2V4IC66</accession>
<dbReference type="RefSeq" id="WP_110698578.1">
    <property type="nucleotide sequence ID" value="NZ_QJRO01000003.1"/>
</dbReference>
<dbReference type="GO" id="GO:0004568">
    <property type="term" value="F:chitinase activity"/>
    <property type="evidence" value="ECO:0007669"/>
    <property type="project" value="InterPro"/>
</dbReference>
<protein>
    <submittedName>
        <fullName evidence="2">Chitinase</fullName>
    </submittedName>
</protein>
<organism evidence="2 3">
    <name type="scientific">Pseudomonas soli</name>
    <dbReference type="NCBI Taxonomy" id="1306993"/>
    <lineage>
        <taxon>Bacteria</taxon>
        <taxon>Pseudomonadati</taxon>
        <taxon>Pseudomonadota</taxon>
        <taxon>Gammaproteobacteria</taxon>
        <taxon>Pseudomonadales</taxon>
        <taxon>Pseudomonadaceae</taxon>
        <taxon>Pseudomonas</taxon>
    </lineage>
</organism>
<dbReference type="SUPFAM" id="SSF47090">
    <property type="entry name" value="PGBD-like"/>
    <property type="match status" value="1"/>
</dbReference>
<dbReference type="InterPro" id="IPR023346">
    <property type="entry name" value="Lysozyme-like_dom_sf"/>
</dbReference>